<dbReference type="GO" id="GO:0051539">
    <property type="term" value="F:4 iron, 4 sulfur cluster binding"/>
    <property type="evidence" value="ECO:0007669"/>
    <property type="project" value="UniProtKB-KW"/>
</dbReference>
<keyword evidence="2" id="KW-0004">4Fe-4S</keyword>
<keyword evidence="9" id="KW-1185">Reference proteome</keyword>
<evidence type="ECO:0000256" key="4">
    <source>
        <dbReference type="ARBA" id="ARBA00022723"/>
    </source>
</evidence>
<name>A0A6L5XLB7_9BACT</name>
<organism evidence="8 9">
    <name type="scientific">Desulfovibrio porci</name>
    <dbReference type="NCBI Taxonomy" id="2605782"/>
    <lineage>
        <taxon>Bacteria</taxon>
        <taxon>Pseudomonadati</taxon>
        <taxon>Thermodesulfobacteriota</taxon>
        <taxon>Desulfovibrionia</taxon>
        <taxon>Desulfovibrionales</taxon>
        <taxon>Desulfovibrionaceae</taxon>
        <taxon>Desulfovibrio</taxon>
    </lineage>
</organism>
<dbReference type="GO" id="GO:0003824">
    <property type="term" value="F:catalytic activity"/>
    <property type="evidence" value="ECO:0007669"/>
    <property type="project" value="InterPro"/>
</dbReference>
<evidence type="ECO:0000256" key="6">
    <source>
        <dbReference type="ARBA" id="ARBA00023014"/>
    </source>
</evidence>
<accession>A0A6L5XLB7</accession>
<dbReference type="InterPro" id="IPR039661">
    <property type="entry name" value="ELP3"/>
</dbReference>
<keyword evidence="6" id="KW-0411">Iron-sulfur</keyword>
<reference evidence="8 9" key="1">
    <citation type="submission" date="2019-09" db="EMBL/GenBank/DDBJ databases">
        <title>In-depth cultivation of the pig gut microbiome towards novel bacterial diversity and tailored functional studies.</title>
        <authorList>
            <person name="Wylensek D."/>
            <person name="Hitch T.C.A."/>
            <person name="Clavel T."/>
        </authorList>
    </citation>
    <scope>NUCLEOTIDE SEQUENCE [LARGE SCALE GENOMIC DNA]</scope>
    <source>
        <strain evidence="8 9">PG-178-WT-4</strain>
    </source>
</reference>
<dbReference type="SFLD" id="SFLDS00029">
    <property type="entry name" value="Radical_SAM"/>
    <property type="match status" value="2"/>
</dbReference>
<dbReference type="CDD" id="cd01335">
    <property type="entry name" value="Radical_SAM"/>
    <property type="match status" value="1"/>
</dbReference>
<dbReference type="InterPro" id="IPR058240">
    <property type="entry name" value="rSAM_sf"/>
</dbReference>
<dbReference type="Gene3D" id="3.80.30.20">
    <property type="entry name" value="tm_1862 like domain"/>
    <property type="match status" value="1"/>
</dbReference>
<evidence type="ECO:0000256" key="2">
    <source>
        <dbReference type="ARBA" id="ARBA00022485"/>
    </source>
</evidence>
<dbReference type="InterPro" id="IPR007197">
    <property type="entry name" value="rSAM"/>
</dbReference>
<dbReference type="SFLD" id="SFLDG01086">
    <property type="entry name" value="elongater_protein-like"/>
    <property type="match status" value="1"/>
</dbReference>
<evidence type="ECO:0000256" key="5">
    <source>
        <dbReference type="ARBA" id="ARBA00023004"/>
    </source>
</evidence>
<dbReference type="AlphaFoldDB" id="A0A6L5XLB7"/>
<gene>
    <name evidence="8" type="ORF">FYJ44_07935</name>
</gene>
<keyword evidence="4" id="KW-0479">Metal-binding</keyword>
<feature type="domain" description="Elp3/MiaA/NifB-like radical SAM core" evidence="7">
    <location>
        <begin position="20"/>
        <end position="250"/>
    </location>
</feature>
<dbReference type="RefSeq" id="WP_154510954.1">
    <property type="nucleotide sequence ID" value="NZ_VUMH01000007.1"/>
</dbReference>
<dbReference type="Proteomes" id="UP000477488">
    <property type="component" value="Unassembled WGS sequence"/>
</dbReference>
<keyword evidence="3" id="KW-0949">S-adenosyl-L-methionine</keyword>
<dbReference type="EMBL" id="VUMH01000007">
    <property type="protein sequence ID" value="MSS27972.1"/>
    <property type="molecule type" value="Genomic_DNA"/>
</dbReference>
<dbReference type="SMART" id="SM00729">
    <property type="entry name" value="Elp3"/>
    <property type="match status" value="1"/>
</dbReference>
<dbReference type="InterPro" id="IPR006638">
    <property type="entry name" value="Elp3/MiaA/NifB-like_rSAM"/>
</dbReference>
<dbReference type="GO" id="GO:0046872">
    <property type="term" value="F:metal ion binding"/>
    <property type="evidence" value="ECO:0007669"/>
    <property type="project" value="UniProtKB-KW"/>
</dbReference>
<proteinExistence type="predicted"/>
<dbReference type="NCBIfam" id="TIGR01212">
    <property type="entry name" value="TIGR01212 family radical SAM protein"/>
    <property type="match status" value="1"/>
</dbReference>
<evidence type="ECO:0000313" key="9">
    <source>
        <dbReference type="Proteomes" id="UP000477488"/>
    </source>
</evidence>
<dbReference type="Pfam" id="PF04055">
    <property type="entry name" value="Radical_SAM"/>
    <property type="match status" value="1"/>
</dbReference>
<dbReference type="PANTHER" id="PTHR11135:SF1">
    <property type="entry name" value="PROTEIN YHCC"/>
    <property type="match status" value="1"/>
</dbReference>
<dbReference type="PANTHER" id="PTHR11135">
    <property type="entry name" value="HISTONE ACETYLTRANSFERASE-RELATED"/>
    <property type="match status" value="1"/>
</dbReference>
<evidence type="ECO:0000256" key="1">
    <source>
        <dbReference type="ARBA" id="ARBA00001966"/>
    </source>
</evidence>
<dbReference type="SFLD" id="SFLDG01091">
    <property type="entry name" value="uncharacterized_CHP01210-like"/>
    <property type="match status" value="1"/>
</dbReference>
<evidence type="ECO:0000313" key="8">
    <source>
        <dbReference type="EMBL" id="MSS27972.1"/>
    </source>
</evidence>
<sequence>MARWHTLAAYFRRNYGTRVQKIPLDAGSACPNRDGLLSTQGCVFCNALGSGSGLGARGLSLAEQWRAWRRRYDAADPDCRFLAYLQSFSNTYGSLERLQALLREAAALPGCRGLAVGTRPDCLSPEKLDALALAGRGTGLAEIWLELGLQSAHDATLARINRGHTAACSEKAVTEAAGRGLLVCGHLMAGLPGEGEADFLASVDWAASLPLHGLKLHNVYVPKGTELARQYRAGNYLPLERDEYVDLLCAALPRIPSRLVMHRLQSDPAPGELVAPAWAARKRPLLGYLLRALDARDLWQGCRADAPEERPGWYDG</sequence>
<comment type="cofactor">
    <cofactor evidence="1">
        <name>[4Fe-4S] cluster</name>
        <dbReference type="ChEBI" id="CHEBI:49883"/>
    </cofactor>
</comment>
<evidence type="ECO:0000256" key="3">
    <source>
        <dbReference type="ARBA" id="ARBA00022691"/>
    </source>
</evidence>
<keyword evidence="5" id="KW-0408">Iron</keyword>
<dbReference type="InterPro" id="IPR023404">
    <property type="entry name" value="rSAM_horseshoe"/>
</dbReference>
<comment type="caution">
    <text evidence="8">The sequence shown here is derived from an EMBL/GenBank/DDBJ whole genome shotgun (WGS) entry which is preliminary data.</text>
</comment>
<dbReference type="InterPro" id="IPR032432">
    <property type="entry name" value="Radical_SAM_C"/>
</dbReference>
<dbReference type="Pfam" id="PF16199">
    <property type="entry name" value="Radical_SAM_C"/>
    <property type="match status" value="1"/>
</dbReference>
<dbReference type="SUPFAM" id="SSF102114">
    <property type="entry name" value="Radical SAM enzymes"/>
    <property type="match status" value="1"/>
</dbReference>
<protein>
    <submittedName>
        <fullName evidence="8">TIGR01212 family radical SAM protein</fullName>
    </submittedName>
</protein>
<dbReference type="InterPro" id="IPR005911">
    <property type="entry name" value="YhcC-like"/>
</dbReference>
<evidence type="ECO:0000259" key="7">
    <source>
        <dbReference type="SMART" id="SM00729"/>
    </source>
</evidence>